<dbReference type="KEGG" id="mlr:MELLADRAFT_102760"/>
<sequence>MYAHYICQPDNRTEKISEGRFLKCVISLACDGIDAMKPRTLAPMPLLKRSLAWLLAELFDGEQSQVGGKQDIYTWRDTAEMWVICAVITALNFEDSVIEALLQQCKTGDVAEFETFEIAISPCFTAIFAREVGAIVLTILCASVISIAAYPGLGRYMPPSDPDDYLEIAKYATQKKPQEPIPKPPSSNRPQVNTNFRVKLVNHIPSMKSSEVTPASEIIKPRPMYK</sequence>
<evidence type="ECO:0000313" key="3">
    <source>
        <dbReference type="Proteomes" id="UP000001072"/>
    </source>
</evidence>
<keyword evidence="1" id="KW-0472">Membrane</keyword>
<dbReference type="RefSeq" id="XP_007405553.1">
    <property type="nucleotide sequence ID" value="XM_007405491.1"/>
</dbReference>
<feature type="transmembrane region" description="Helical" evidence="1">
    <location>
        <begin position="132"/>
        <end position="150"/>
    </location>
</feature>
<dbReference type="AlphaFoldDB" id="F4R9A4"/>
<evidence type="ECO:0000256" key="1">
    <source>
        <dbReference type="SAM" id="Phobius"/>
    </source>
</evidence>
<dbReference type="HOGENOM" id="CLU_1225003_0_0_1"/>
<dbReference type="Proteomes" id="UP000001072">
    <property type="component" value="Unassembled WGS sequence"/>
</dbReference>
<evidence type="ECO:0000313" key="2">
    <source>
        <dbReference type="EMBL" id="EGG10951.1"/>
    </source>
</evidence>
<dbReference type="VEuPathDB" id="FungiDB:MELLADRAFT_102760"/>
<reference evidence="3" key="1">
    <citation type="journal article" date="2011" name="Proc. Natl. Acad. Sci. U.S.A.">
        <title>Obligate biotrophy features unraveled by the genomic analysis of rust fungi.</title>
        <authorList>
            <person name="Duplessis S."/>
            <person name="Cuomo C.A."/>
            <person name="Lin Y.-C."/>
            <person name="Aerts A."/>
            <person name="Tisserant E."/>
            <person name="Veneault-Fourrey C."/>
            <person name="Joly D.L."/>
            <person name="Hacquard S."/>
            <person name="Amselem J."/>
            <person name="Cantarel B.L."/>
            <person name="Chiu R."/>
            <person name="Coutinho P.M."/>
            <person name="Feau N."/>
            <person name="Field M."/>
            <person name="Frey P."/>
            <person name="Gelhaye E."/>
            <person name="Goldberg J."/>
            <person name="Grabherr M.G."/>
            <person name="Kodira C.D."/>
            <person name="Kohler A."/>
            <person name="Kuees U."/>
            <person name="Lindquist E.A."/>
            <person name="Lucas S.M."/>
            <person name="Mago R."/>
            <person name="Mauceli E."/>
            <person name="Morin E."/>
            <person name="Murat C."/>
            <person name="Pangilinan J.L."/>
            <person name="Park R."/>
            <person name="Pearson M."/>
            <person name="Quesneville H."/>
            <person name="Rouhier N."/>
            <person name="Sakthikumar S."/>
            <person name="Salamov A.A."/>
            <person name="Schmutz J."/>
            <person name="Selles B."/>
            <person name="Shapiro H."/>
            <person name="Tanguay P."/>
            <person name="Tuskan G.A."/>
            <person name="Henrissat B."/>
            <person name="Van de Peer Y."/>
            <person name="Rouze P."/>
            <person name="Ellis J.G."/>
            <person name="Dodds P.N."/>
            <person name="Schein J.E."/>
            <person name="Zhong S."/>
            <person name="Hamelin R.C."/>
            <person name="Grigoriev I.V."/>
            <person name="Szabo L.J."/>
            <person name="Martin F."/>
        </authorList>
    </citation>
    <scope>NUCLEOTIDE SEQUENCE [LARGE SCALE GENOMIC DNA]</scope>
    <source>
        <strain evidence="3">98AG31 / pathotype 3-4-7</strain>
    </source>
</reference>
<keyword evidence="3" id="KW-1185">Reference proteome</keyword>
<protein>
    <submittedName>
        <fullName evidence="2">Uncharacterized protein</fullName>
    </submittedName>
</protein>
<keyword evidence="1" id="KW-0812">Transmembrane</keyword>
<dbReference type="GeneID" id="18921764"/>
<gene>
    <name evidence="2" type="ORF">MELLADRAFT_102760</name>
</gene>
<proteinExistence type="predicted"/>
<organism evidence="3">
    <name type="scientific">Melampsora larici-populina (strain 98AG31 / pathotype 3-4-7)</name>
    <name type="common">Poplar leaf rust fungus</name>
    <dbReference type="NCBI Taxonomy" id="747676"/>
    <lineage>
        <taxon>Eukaryota</taxon>
        <taxon>Fungi</taxon>
        <taxon>Dikarya</taxon>
        <taxon>Basidiomycota</taxon>
        <taxon>Pucciniomycotina</taxon>
        <taxon>Pucciniomycetes</taxon>
        <taxon>Pucciniales</taxon>
        <taxon>Melampsoraceae</taxon>
        <taxon>Melampsora</taxon>
    </lineage>
</organism>
<name>F4R9A4_MELLP</name>
<dbReference type="EMBL" id="GL883093">
    <property type="protein sequence ID" value="EGG10951.1"/>
    <property type="molecule type" value="Genomic_DNA"/>
</dbReference>
<dbReference type="OrthoDB" id="10599316at2759"/>
<dbReference type="InParanoid" id="F4R9A4"/>
<accession>F4R9A4</accession>
<keyword evidence="1" id="KW-1133">Transmembrane helix</keyword>